<dbReference type="OrthoDB" id="4951845at2759"/>
<dbReference type="PROSITE" id="PS50405">
    <property type="entry name" value="GST_CTER"/>
    <property type="match status" value="1"/>
</dbReference>
<dbReference type="InterPro" id="IPR010987">
    <property type="entry name" value="Glutathione-S-Trfase_C-like"/>
</dbReference>
<dbReference type="CDD" id="cd00299">
    <property type="entry name" value="GST_C_family"/>
    <property type="match status" value="1"/>
</dbReference>
<gene>
    <name evidence="3" type="ORF">FVE85_2587</name>
</gene>
<accession>A0A5J4YKS2</accession>
<dbReference type="Pfam" id="PF13409">
    <property type="entry name" value="GST_N_2"/>
    <property type="match status" value="1"/>
</dbReference>
<evidence type="ECO:0000259" key="2">
    <source>
        <dbReference type="PROSITE" id="PS50405"/>
    </source>
</evidence>
<dbReference type="PANTHER" id="PTHR43968">
    <property type="match status" value="1"/>
</dbReference>
<dbReference type="InterPro" id="IPR036249">
    <property type="entry name" value="Thioredoxin-like_sf"/>
</dbReference>
<dbReference type="InterPro" id="IPR004045">
    <property type="entry name" value="Glutathione_S-Trfase_N"/>
</dbReference>
<name>A0A5J4YKS2_PORPP</name>
<sequence>MQAAAQAAGDLLWDASWTEAAGEQTIKERSACRPGASDGAQGIDFFCSWFCPFAQRAWIALEELRLPYTYIEINPYAVDASQPGGYTKKQLSMREKTELYPDFVRVSPRGLVPALSDCGIGVFESLPLIEYLDEVYGTSERRLMPRNAYQRAQVRIWCDYVTNRIQKAYYVILISQNTKQQNEAYQTLLNESRMLARAMELNSAAFGSGPFFLGLEFSMMDIALAPFWFRFLVIGGHYRNLTFPEHEPEFVRLRVWWEAVRARPCVARTLVCEPRLIESYRQYARNEATSDFAQGMRSSIRDADTK</sequence>
<dbReference type="SFLD" id="SFLDG00358">
    <property type="entry name" value="Main_(cytGST)"/>
    <property type="match status" value="1"/>
</dbReference>
<dbReference type="InterPro" id="IPR040079">
    <property type="entry name" value="Glutathione_S-Trfase"/>
</dbReference>
<dbReference type="Gene3D" id="3.40.30.10">
    <property type="entry name" value="Glutaredoxin"/>
    <property type="match status" value="1"/>
</dbReference>
<comment type="caution">
    <text evidence="3">The sequence shown here is derived from an EMBL/GenBank/DDBJ whole genome shotgun (WGS) entry which is preliminary data.</text>
</comment>
<dbReference type="CDD" id="cd00570">
    <property type="entry name" value="GST_N_family"/>
    <property type="match status" value="1"/>
</dbReference>
<dbReference type="InterPro" id="IPR036282">
    <property type="entry name" value="Glutathione-S-Trfase_C_sf"/>
</dbReference>
<dbReference type="SFLD" id="SFLDS00019">
    <property type="entry name" value="Glutathione_Transferase_(cytos"/>
    <property type="match status" value="1"/>
</dbReference>
<dbReference type="OMA" id="PGGYTKK"/>
<dbReference type="AlphaFoldDB" id="A0A5J4YKS2"/>
<feature type="domain" description="GST C-terminal" evidence="2">
    <location>
        <begin position="147"/>
        <end position="283"/>
    </location>
</feature>
<dbReference type="PROSITE" id="PS50404">
    <property type="entry name" value="GST_NTER"/>
    <property type="match status" value="1"/>
</dbReference>
<dbReference type="Proteomes" id="UP000324585">
    <property type="component" value="Unassembled WGS sequence"/>
</dbReference>
<feature type="domain" description="GST N-terminal" evidence="1">
    <location>
        <begin position="41"/>
        <end position="140"/>
    </location>
</feature>
<dbReference type="SUPFAM" id="SSF47616">
    <property type="entry name" value="GST C-terminal domain-like"/>
    <property type="match status" value="1"/>
</dbReference>
<evidence type="ECO:0000313" key="4">
    <source>
        <dbReference type="Proteomes" id="UP000324585"/>
    </source>
</evidence>
<dbReference type="InterPro" id="IPR050983">
    <property type="entry name" value="GST_Omega/HSP26"/>
</dbReference>
<dbReference type="Pfam" id="PF13410">
    <property type="entry name" value="GST_C_2"/>
    <property type="match status" value="1"/>
</dbReference>
<proteinExistence type="predicted"/>
<dbReference type="PANTHER" id="PTHR43968:SF6">
    <property type="entry name" value="GLUTATHIONE S-TRANSFERASE OMEGA"/>
    <property type="match status" value="1"/>
</dbReference>
<dbReference type="GO" id="GO:0005737">
    <property type="term" value="C:cytoplasm"/>
    <property type="evidence" value="ECO:0007669"/>
    <property type="project" value="TreeGrafter"/>
</dbReference>
<keyword evidence="4" id="KW-1185">Reference proteome</keyword>
<dbReference type="Gene3D" id="1.20.1050.10">
    <property type="match status" value="1"/>
</dbReference>
<protein>
    <submittedName>
        <fullName evidence="3">Putative glutathione S-transferase parC</fullName>
    </submittedName>
</protein>
<reference evidence="4" key="1">
    <citation type="journal article" date="2019" name="Nat. Commun.">
        <title>Expansion of phycobilisome linker gene families in mesophilic red algae.</title>
        <authorList>
            <person name="Lee J."/>
            <person name="Kim D."/>
            <person name="Bhattacharya D."/>
            <person name="Yoon H.S."/>
        </authorList>
    </citation>
    <scope>NUCLEOTIDE SEQUENCE [LARGE SCALE GENOMIC DNA]</scope>
    <source>
        <strain evidence="4">CCMP 1328</strain>
    </source>
</reference>
<dbReference type="SUPFAM" id="SSF52833">
    <property type="entry name" value="Thioredoxin-like"/>
    <property type="match status" value="1"/>
</dbReference>
<dbReference type="EMBL" id="VRMN01000013">
    <property type="protein sequence ID" value="KAA8491572.1"/>
    <property type="molecule type" value="Genomic_DNA"/>
</dbReference>
<evidence type="ECO:0000259" key="1">
    <source>
        <dbReference type="PROSITE" id="PS50404"/>
    </source>
</evidence>
<organism evidence="3 4">
    <name type="scientific">Porphyridium purpureum</name>
    <name type="common">Red alga</name>
    <name type="synonym">Porphyridium cruentum</name>
    <dbReference type="NCBI Taxonomy" id="35688"/>
    <lineage>
        <taxon>Eukaryota</taxon>
        <taxon>Rhodophyta</taxon>
        <taxon>Bangiophyceae</taxon>
        <taxon>Porphyridiales</taxon>
        <taxon>Porphyridiaceae</taxon>
        <taxon>Porphyridium</taxon>
    </lineage>
</organism>
<evidence type="ECO:0000313" key="3">
    <source>
        <dbReference type="EMBL" id="KAA8491572.1"/>
    </source>
</evidence>
<dbReference type="GO" id="GO:0016740">
    <property type="term" value="F:transferase activity"/>
    <property type="evidence" value="ECO:0007669"/>
    <property type="project" value="UniProtKB-KW"/>
</dbReference>
<keyword evidence="3" id="KW-0808">Transferase</keyword>